<dbReference type="RefSeq" id="XP_007037598.2">
    <property type="nucleotide sequence ID" value="XM_007037536.2"/>
</dbReference>
<dbReference type="InterPro" id="IPR036412">
    <property type="entry name" value="HAD-like_sf"/>
</dbReference>
<evidence type="ECO:0000259" key="2">
    <source>
        <dbReference type="PROSITE" id="PS50969"/>
    </source>
</evidence>
<dbReference type="InterPro" id="IPR004274">
    <property type="entry name" value="FCP1_dom"/>
</dbReference>
<feature type="region of interest" description="Disordered" evidence="1">
    <location>
        <begin position="452"/>
        <end position="471"/>
    </location>
</feature>
<dbReference type="InterPro" id="IPR023214">
    <property type="entry name" value="HAD_sf"/>
</dbReference>
<feature type="domain" description="FCP1 homology" evidence="2">
    <location>
        <begin position="814"/>
        <end position="994"/>
    </location>
</feature>
<feature type="compositionally biased region" description="Polar residues" evidence="1">
    <location>
        <begin position="629"/>
        <end position="638"/>
    </location>
</feature>
<evidence type="ECO:0000313" key="5">
    <source>
        <dbReference type="RefSeq" id="XP_007037599.2"/>
    </source>
</evidence>
<feature type="compositionally biased region" description="Basic residues" evidence="1">
    <location>
        <begin position="20"/>
        <end position="32"/>
    </location>
</feature>
<feature type="region of interest" description="Disordered" evidence="1">
    <location>
        <begin position="318"/>
        <end position="379"/>
    </location>
</feature>
<dbReference type="Gene3D" id="3.40.50.1000">
    <property type="entry name" value="HAD superfamily/HAD-like"/>
    <property type="match status" value="1"/>
</dbReference>
<dbReference type="GeneID" id="18604858"/>
<organism evidence="3 4">
    <name type="scientific">Theobroma cacao</name>
    <name type="common">Cacao</name>
    <name type="synonym">Cocoa</name>
    <dbReference type="NCBI Taxonomy" id="3641"/>
    <lineage>
        <taxon>Eukaryota</taxon>
        <taxon>Viridiplantae</taxon>
        <taxon>Streptophyta</taxon>
        <taxon>Embryophyta</taxon>
        <taxon>Tracheophyta</taxon>
        <taxon>Spermatophyta</taxon>
        <taxon>Magnoliopsida</taxon>
        <taxon>eudicotyledons</taxon>
        <taxon>Gunneridae</taxon>
        <taxon>Pentapetalae</taxon>
        <taxon>rosids</taxon>
        <taxon>malvids</taxon>
        <taxon>Malvales</taxon>
        <taxon>Malvaceae</taxon>
        <taxon>Byttnerioideae</taxon>
        <taxon>Theobroma</taxon>
    </lineage>
</organism>
<feature type="region of interest" description="Disordered" evidence="1">
    <location>
        <begin position="615"/>
        <end position="639"/>
    </location>
</feature>
<feature type="compositionally biased region" description="Basic and acidic residues" evidence="1">
    <location>
        <begin position="559"/>
        <end position="581"/>
    </location>
</feature>
<feature type="compositionally biased region" description="Basic and acidic residues" evidence="1">
    <location>
        <begin position="517"/>
        <end position="528"/>
    </location>
</feature>
<reference evidence="3" key="1">
    <citation type="journal article" date="1997" name="Nucleic Acids Res.">
        <title>tRNAscan-SE: a program for improved detection of transfer RNA genes in genomic sequence.</title>
        <authorList>
            <person name="Lowe T.M."/>
            <person name="Eddy S.R."/>
        </authorList>
    </citation>
    <scope>NUCLEOTIDE SEQUENCE [LARGE SCALE GENOMIC DNA]</scope>
    <source>
        <strain evidence="3">r\B97-61/B2</strain>
    </source>
</reference>
<dbReference type="SMART" id="SM00577">
    <property type="entry name" value="CPDc"/>
    <property type="match status" value="1"/>
</dbReference>
<gene>
    <name evidence="4 5" type="primary">LOC18604858</name>
</gene>
<dbReference type="PROSITE" id="PS50969">
    <property type="entry name" value="FCP1"/>
    <property type="match status" value="1"/>
</dbReference>
<feature type="region of interest" description="Disordered" evidence="1">
    <location>
        <begin position="496"/>
        <end position="591"/>
    </location>
</feature>
<dbReference type="Proteomes" id="UP000694886">
    <property type="component" value="Chromosome 3"/>
</dbReference>
<evidence type="ECO:0000313" key="4">
    <source>
        <dbReference type="RefSeq" id="XP_007037598.2"/>
    </source>
</evidence>
<dbReference type="Gramene" id="Tc03v2_t008550.3">
    <property type="protein sequence ID" value="Tc03v2_p008550.3"/>
    <property type="gene ID" value="Tc03v2_g008550"/>
</dbReference>
<feature type="compositionally biased region" description="Basic and acidic residues" evidence="1">
    <location>
        <begin position="72"/>
        <end position="84"/>
    </location>
</feature>
<dbReference type="KEGG" id="tcc:18604858"/>
<name>A0AB32VDS1_THECC</name>
<feature type="compositionally biased region" description="Basic residues" evidence="1">
    <location>
        <begin position="235"/>
        <end position="246"/>
    </location>
</feature>
<feature type="compositionally biased region" description="Basic residues" evidence="1">
    <location>
        <begin position="461"/>
        <end position="470"/>
    </location>
</feature>
<evidence type="ECO:0000256" key="1">
    <source>
        <dbReference type="SAM" id="MobiDB-lite"/>
    </source>
</evidence>
<dbReference type="RefSeq" id="XP_007037599.2">
    <property type="nucleotide sequence ID" value="XM_007037537.2"/>
</dbReference>
<dbReference type="InterPro" id="IPR050365">
    <property type="entry name" value="TIM50"/>
</dbReference>
<sequence length="1032" mass="116676">MESSSVPESSPSNVKLSRSEKKKMKKQRKHRAIQNGSAESKEEETSLGTDSNLESKANVSLDSGLQQGENCSSKDAHLEIEHLTPMRRKKKRKENSLIDDSKVNIGVESGLKEEVNSSVKDTLVEKDSHSGTLESIGFKSGLKESQLNEQPAHSERKGKRKKDRKMAIRGQYGEEGPKSVLLFRDGNENAIIYENQSHSHAESKVTVSLESVEKSSLEPALKGSQVNEQPAASEKKRKRKREHKMAKAGQFEKLDQKSAVELRNGKENALIDEIQSDSWVESKLNVSLESGLKEGANSEGPKSVLLFRDGNENAIIYENQSHSHAESKVTVSLESVEKSSLEPALKGSQVNEQPAASEKKRKRKREHKMAKAGQFEKLDQKSAVELRNGKENALIDEIQSDSWVESKLNVSLESGLKEGANSLMEDSLWERDSHVETLNKISLGSVLKGSQLNEQLADPGRKRKRKRERKVAKPELFEKLDAKCVLELRDRKENSLIDEKQNDSHVESKMNVSSESGLKEEANRDVETLKNISLESGLKGTQSNEQTVQSERKGKRKKEKQEKRRLSVLEDNDISSRRNDGDDNEAENNNICPVTQITNRKEDLMSISENVELKNMKENSLIPDKQSDSPRTASTSRVKTQDLHVDGNLVIPEVKDNKTFQIGKMVKTYHRKRKRSSDLLGDTFEPVRENGMMQTSIDHLEKEHTTGISESRLHGVPLGEHAMPARLLEEALGNSTGSEAALKGRKRKRTKKLKESLCKYPDQKDVEIETNMKEFIPSPSNLAVTNDDVALKATVKEYNLSRTLYPSLERICISHPKKKLLVLDLNGILVDVAQKPGEFKPNIRLSGKGVFKRPFCDDFLEFCFSTFNVGIWSSRIKKNVKRLVAFLMKKWRRNLLFCWHRKQCTITKFKTIEDKKKPLVLKELSKLWGRHSPNVPWEKGEYDESNTLLLDDSPYKALHNPANTAVFPYPYQYRDTKDSSLGCGGDIRTYLEGLAAAENVQKYVEQNPFGQPAITESNPHWDFYCQIIDKKK</sequence>
<evidence type="ECO:0000313" key="3">
    <source>
        <dbReference type="Proteomes" id="UP000694886"/>
    </source>
</evidence>
<dbReference type="Pfam" id="PF03031">
    <property type="entry name" value="NIF"/>
    <property type="match status" value="1"/>
</dbReference>
<feature type="compositionally biased region" description="Low complexity" evidence="1">
    <location>
        <begin position="1"/>
        <end position="16"/>
    </location>
</feature>
<dbReference type="SUPFAM" id="SSF56784">
    <property type="entry name" value="HAD-like"/>
    <property type="match status" value="1"/>
</dbReference>
<feature type="region of interest" description="Disordered" evidence="1">
    <location>
        <begin position="1"/>
        <end position="175"/>
    </location>
</feature>
<dbReference type="PANTHER" id="PTHR12210">
    <property type="entry name" value="DULLARD PROTEIN PHOSPHATASE"/>
    <property type="match status" value="1"/>
</dbReference>
<feature type="region of interest" description="Disordered" evidence="1">
    <location>
        <begin position="194"/>
        <end position="253"/>
    </location>
</feature>
<protein>
    <submittedName>
        <fullName evidence="4 5">Uncharacterized protein LOC18604858 isoform X1</fullName>
    </submittedName>
</protein>
<dbReference type="Gramene" id="Tc03v2_t008550.4">
    <property type="protein sequence ID" value="Tc03v2_p008550.4"/>
    <property type="gene ID" value="Tc03v2_g008550"/>
</dbReference>
<reference evidence="4 5" key="2">
    <citation type="submission" date="2025-04" db="UniProtKB">
        <authorList>
            <consortium name="RefSeq"/>
        </authorList>
    </citation>
    <scope>IDENTIFICATION</scope>
</reference>
<feature type="compositionally biased region" description="Polar residues" evidence="1">
    <location>
        <begin position="46"/>
        <end position="71"/>
    </location>
</feature>
<feature type="compositionally biased region" description="Basic and acidic residues" evidence="1">
    <location>
        <begin position="496"/>
        <end position="508"/>
    </location>
</feature>
<dbReference type="AlphaFoldDB" id="A0AB32VDS1"/>
<feature type="compositionally biased region" description="Basic residues" evidence="1">
    <location>
        <begin position="359"/>
        <end position="370"/>
    </location>
</feature>
<feature type="compositionally biased region" description="Polar residues" evidence="1">
    <location>
        <begin position="530"/>
        <end position="549"/>
    </location>
</feature>
<accession>A0AB32VDS1</accession>
<proteinExistence type="predicted"/>